<accession>A0A917PTP1</accession>
<sequence>MSRTTVRVFARDPISEAGVSSALRPRPEVRVVGPDEDEPPDVVLVIVDTVDEEALNTLRFVRRNGEARVILIASHLDDQDLVRAVESGVVGLVRRADATTDRLLSVIAAAAAGEGTVPPDLLGRLLDQVGRLQRTVLDPRGITFTGLASREIEVLRLVAEGWDTAQIAAKLSYSERTVKNVLHDVTTRLQLRNRSHAVAYAMREGLI</sequence>
<dbReference type="InterPro" id="IPR016032">
    <property type="entry name" value="Sig_transdc_resp-reg_C-effctor"/>
</dbReference>
<keyword evidence="6" id="KW-1185">Reference proteome</keyword>
<organism evidence="5 6">
    <name type="scientific">Agromyces bauzanensis</name>
    <dbReference type="NCBI Taxonomy" id="1308924"/>
    <lineage>
        <taxon>Bacteria</taxon>
        <taxon>Bacillati</taxon>
        <taxon>Actinomycetota</taxon>
        <taxon>Actinomycetes</taxon>
        <taxon>Micrococcales</taxon>
        <taxon>Microbacteriaceae</taxon>
        <taxon>Agromyces</taxon>
    </lineage>
</organism>
<evidence type="ECO:0000256" key="2">
    <source>
        <dbReference type="ARBA" id="ARBA00023125"/>
    </source>
</evidence>
<evidence type="ECO:0000256" key="3">
    <source>
        <dbReference type="ARBA" id="ARBA00023163"/>
    </source>
</evidence>
<dbReference type="SUPFAM" id="SSF46894">
    <property type="entry name" value="C-terminal effector domain of the bipartite response regulators"/>
    <property type="match status" value="1"/>
</dbReference>
<name>A0A917PTP1_9MICO</name>
<dbReference type="CDD" id="cd06170">
    <property type="entry name" value="LuxR_C_like"/>
    <property type="match status" value="1"/>
</dbReference>
<dbReference type="InterPro" id="IPR011006">
    <property type="entry name" value="CheY-like_superfamily"/>
</dbReference>
<dbReference type="GO" id="GO:0003677">
    <property type="term" value="F:DNA binding"/>
    <property type="evidence" value="ECO:0007669"/>
    <property type="project" value="UniProtKB-KW"/>
</dbReference>
<dbReference type="PANTHER" id="PTHR43214:SF24">
    <property type="entry name" value="TRANSCRIPTIONAL REGULATORY PROTEIN NARL-RELATED"/>
    <property type="match status" value="1"/>
</dbReference>
<feature type="domain" description="HTH luxR-type" evidence="4">
    <location>
        <begin position="140"/>
        <end position="205"/>
    </location>
</feature>
<evidence type="ECO:0000256" key="1">
    <source>
        <dbReference type="ARBA" id="ARBA00023015"/>
    </source>
</evidence>
<reference evidence="5" key="2">
    <citation type="submission" date="2020-09" db="EMBL/GenBank/DDBJ databases">
        <authorList>
            <person name="Sun Q."/>
            <person name="Zhou Y."/>
        </authorList>
    </citation>
    <scope>NUCLEOTIDE SEQUENCE</scope>
    <source>
        <strain evidence="5">CGMCC 1.8984</strain>
    </source>
</reference>
<dbReference type="SMART" id="SM00421">
    <property type="entry name" value="HTH_LUXR"/>
    <property type="match status" value="1"/>
</dbReference>
<keyword evidence="1" id="KW-0805">Transcription regulation</keyword>
<dbReference type="AlphaFoldDB" id="A0A917PTP1"/>
<evidence type="ECO:0000313" key="6">
    <source>
        <dbReference type="Proteomes" id="UP000636956"/>
    </source>
</evidence>
<keyword evidence="3" id="KW-0804">Transcription</keyword>
<dbReference type="InterPro" id="IPR039420">
    <property type="entry name" value="WalR-like"/>
</dbReference>
<evidence type="ECO:0000313" key="5">
    <source>
        <dbReference type="EMBL" id="GGJ91443.1"/>
    </source>
</evidence>
<dbReference type="SUPFAM" id="SSF52172">
    <property type="entry name" value="CheY-like"/>
    <property type="match status" value="1"/>
</dbReference>
<dbReference type="Gene3D" id="3.40.50.2300">
    <property type="match status" value="1"/>
</dbReference>
<keyword evidence="2" id="KW-0238">DNA-binding</keyword>
<dbReference type="InterPro" id="IPR000792">
    <property type="entry name" value="Tscrpt_reg_LuxR_C"/>
</dbReference>
<dbReference type="PRINTS" id="PR00038">
    <property type="entry name" value="HTHLUXR"/>
</dbReference>
<protein>
    <submittedName>
        <fullName evidence="5">Helix-turn-helix transcriptional regulator</fullName>
    </submittedName>
</protein>
<dbReference type="PROSITE" id="PS50043">
    <property type="entry name" value="HTH_LUXR_2"/>
    <property type="match status" value="1"/>
</dbReference>
<dbReference type="Proteomes" id="UP000636956">
    <property type="component" value="Unassembled WGS sequence"/>
</dbReference>
<comment type="caution">
    <text evidence="5">The sequence shown here is derived from an EMBL/GenBank/DDBJ whole genome shotgun (WGS) entry which is preliminary data.</text>
</comment>
<evidence type="ECO:0000259" key="4">
    <source>
        <dbReference type="PROSITE" id="PS50043"/>
    </source>
</evidence>
<dbReference type="GO" id="GO:0006355">
    <property type="term" value="P:regulation of DNA-templated transcription"/>
    <property type="evidence" value="ECO:0007669"/>
    <property type="project" value="InterPro"/>
</dbReference>
<dbReference type="Pfam" id="PF00196">
    <property type="entry name" value="GerE"/>
    <property type="match status" value="1"/>
</dbReference>
<reference evidence="5" key="1">
    <citation type="journal article" date="2014" name="Int. J. Syst. Evol. Microbiol.">
        <title>Complete genome sequence of Corynebacterium casei LMG S-19264T (=DSM 44701T), isolated from a smear-ripened cheese.</title>
        <authorList>
            <consortium name="US DOE Joint Genome Institute (JGI-PGF)"/>
            <person name="Walter F."/>
            <person name="Albersmeier A."/>
            <person name="Kalinowski J."/>
            <person name="Ruckert C."/>
        </authorList>
    </citation>
    <scope>NUCLEOTIDE SEQUENCE</scope>
    <source>
        <strain evidence="5">CGMCC 1.8984</strain>
    </source>
</reference>
<dbReference type="EMBL" id="BMMD01000024">
    <property type="protein sequence ID" value="GGJ91443.1"/>
    <property type="molecule type" value="Genomic_DNA"/>
</dbReference>
<gene>
    <name evidence="5" type="ORF">GCM10011372_32440</name>
</gene>
<proteinExistence type="predicted"/>
<dbReference type="PANTHER" id="PTHR43214">
    <property type="entry name" value="TWO-COMPONENT RESPONSE REGULATOR"/>
    <property type="match status" value="1"/>
</dbReference>
<dbReference type="RefSeq" id="WP_188744448.1">
    <property type="nucleotide sequence ID" value="NZ_BAABFW010000066.1"/>
</dbReference>